<dbReference type="EMBL" id="BPLR01014151">
    <property type="protein sequence ID" value="GIY66765.1"/>
    <property type="molecule type" value="Genomic_DNA"/>
</dbReference>
<sequence length="153" mass="17827">MRTQNVEKKCLISVAIQHEFPLIEELKGILQGKEQYDLANKYYFLEEYEESLQKFKCVLNSREEILGENNPGTLDIKEKIGHILLHQSKFSEAQEIFEGVIEKRIRIQGRDCKDTLNALSCIPLVLHKQGRNREALKSLQIIYRKPPSNTQTR</sequence>
<reference evidence="3 4" key="1">
    <citation type="submission" date="2021-06" db="EMBL/GenBank/DDBJ databases">
        <title>Caerostris extrusa draft genome.</title>
        <authorList>
            <person name="Kono N."/>
            <person name="Arakawa K."/>
        </authorList>
    </citation>
    <scope>NUCLEOTIDE SEQUENCE [LARGE SCALE GENOMIC DNA]</scope>
</reference>
<organism evidence="3 4">
    <name type="scientific">Caerostris extrusa</name>
    <name type="common">Bark spider</name>
    <name type="synonym">Caerostris bankana</name>
    <dbReference type="NCBI Taxonomy" id="172846"/>
    <lineage>
        <taxon>Eukaryota</taxon>
        <taxon>Metazoa</taxon>
        <taxon>Ecdysozoa</taxon>
        <taxon>Arthropoda</taxon>
        <taxon>Chelicerata</taxon>
        <taxon>Arachnida</taxon>
        <taxon>Araneae</taxon>
        <taxon>Araneomorphae</taxon>
        <taxon>Entelegynae</taxon>
        <taxon>Araneoidea</taxon>
        <taxon>Araneidae</taxon>
        <taxon>Caerostris</taxon>
    </lineage>
</organism>
<proteinExistence type="predicted"/>
<evidence type="ECO:0000256" key="1">
    <source>
        <dbReference type="ARBA" id="ARBA00022737"/>
    </source>
</evidence>
<dbReference type="AlphaFoldDB" id="A0AAV4VB92"/>
<evidence type="ECO:0000313" key="4">
    <source>
        <dbReference type="Proteomes" id="UP001054945"/>
    </source>
</evidence>
<name>A0AAV4VB92_CAEEX</name>
<protein>
    <recommendedName>
        <fullName evidence="5">Tetratricopeptide repeat protein</fullName>
    </recommendedName>
</protein>
<accession>A0AAV4VB92</accession>
<keyword evidence="4" id="KW-1185">Reference proteome</keyword>
<keyword evidence="2" id="KW-0802">TPR repeat</keyword>
<evidence type="ECO:0000313" key="3">
    <source>
        <dbReference type="EMBL" id="GIY66765.1"/>
    </source>
</evidence>
<gene>
    <name evidence="3" type="ORF">CEXT_607361</name>
</gene>
<dbReference type="InterPro" id="IPR011990">
    <property type="entry name" value="TPR-like_helical_dom_sf"/>
</dbReference>
<keyword evidence="1" id="KW-0677">Repeat</keyword>
<evidence type="ECO:0008006" key="5">
    <source>
        <dbReference type="Google" id="ProtNLM"/>
    </source>
</evidence>
<dbReference type="PANTHER" id="PTHR45641">
    <property type="entry name" value="TETRATRICOPEPTIDE REPEAT PROTEIN (AFU_ORTHOLOGUE AFUA_6G03870)"/>
    <property type="match status" value="1"/>
</dbReference>
<dbReference type="SUPFAM" id="SSF48452">
    <property type="entry name" value="TPR-like"/>
    <property type="match status" value="1"/>
</dbReference>
<dbReference type="Pfam" id="PF13424">
    <property type="entry name" value="TPR_12"/>
    <property type="match status" value="1"/>
</dbReference>
<dbReference type="Gene3D" id="1.25.40.10">
    <property type="entry name" value="Tetratricopeptide repeat domain"/>
    <property type="match status" value="1"/>
</dbReference>
<comment type="caution">
    <text evidence="3">The sequence shown here is derived from an EMBL/GenBank/DDBJ whole genome shotgun (WGS) entry which is preliminary data.</text>
</comment>
<dbReference type="Proteomes" id="UP001054945">
    <property type="component" value="Unassembled WGS sequence"/>
</dbReference>
<dbReference type="PANTHER" id="PTHR45641:SF19">
    <property type="entry name" value="NEPHROCYSTIN-3"/>
    <property type="match status" value="1"/>
</dbReference>
<evidence type="ECO:0000256" key="2">
    <source>
        <dbReference type="ARBA" id="ARBA00022803"/>
    </source>
</evidence>